<evidence type="ECO:0000256" key="1">
    <source>
        <dbReference type="ARBA" id="ARBA00004651"/>
    </source>
</evidence>
<dbReference type="InterPro" id="IPR050545">
    <property type="entry name" value="Mycobact_MmpL"/>
</dbReference>
<feature type="transmembrane region" description="Helical" evidence="8">
    <location>
        <begin position="12"/>
        <end position="35"/>
    </location>
</feature>
<dbReference type="InterPro" id="IPR000731">
    <property type="entry name" value="SSD"/>
</dbReference>
<feature type="region of interest" description="Disordered" evidence="7">
    <location>
        <begin position="1058"/>
        <end position="1213"/>
    </location>
</feature>
<sequence length="1213" mass="124430">MFAGWGTRVARLRWSVLVVALVAVLGAGVWGVGVFDRLTEGGYSDPDSESARAADVVATALGGQSGDVIAIYTPDRGTIDDAALAKRITARLGELPGGAVVSTASYWDDKAPRYAAADRSSAAAVITLAGADDAEKMTSYADIEESLGVPGAHLQLAGSVPLSHASNERSADDLVFAEMISLPIVLVLLLFIFGSLVAASLPVLIGGAAVLGSLGVLHTVALTHEVNSFAVNVASLLGLGMAIDYGLFMVGRFREEQAAHPTAEAIRRTVATAGRTVLFSATLLMTALAGLLLFPQGFLKSLAYGGLAAVFLAMLLSLTLLPAVLAILGPRVDKLPVRLPARSATGRGWSRLAGVVLRRPVLVAVPILAGLLVLALPIGGVRFGENDERVLPSDDPSRVAIETLKAGYPQFSTGGVQIVMRGVATDDARASAMSAFSDALAKVPGVTEVTTTGVTGDLLVLNAALADPDPFSAAARQAVDDLRALPAPAGADVLIGGATARNVDSIAAIAAKLPLMIGLLAGATLVLMFLAFGSILLPIKAVVMSALSLTATFGILIWIFQDGHGAGLLNVTPAPLEAGIVVLMAAVVFGLSTDYEVFLLSRMVEARVRGATTAEAVTIGLTRTGRVISAAALLLIVVTGAFALSSVTTMRFVGVGMIIALLLDATVVRMLLVPAVLALFGDAAWWAPGPLRRLQERAGLAEHAAEPADADADRATDADAGRTTRVDDTGRTTHVDDTDRATRMGGADQGPRHAAAALPGRHAATALPGRHAAAALPAGQSAGPRSFADYLPADTLVLHTSVDENNTVVLDYDDVLDYLAEKERVAAMAVSHAGDSQPDDAEASVPTSPAAPDSPEAAVIAGAEPQSPEALEAESPETRSPEAPEPESPQPESPEAQSPEAAVIAVAQPESAEASETPAIAAAVEASLPADEKSSLTEDSPVAAEASDSDRAASEAPEDLTISPAHDSEAIWAEVEATLAAGAEAAHGEAPPVSTVEATDPPATEPAEEPVADQPVAEQPVKADQPAAAAPEEAGPVASAEPVAAVVPDPFAWRKDPRLANLAAPAPDDFGWLPSTTPPSPEPAEPAETTQPAEPAETAQPAEPAEDATPASTADAEPRRPQTLDDLLSGTAVPVSAAPAASRRPQTLDEWLSGPRPQTLGDVPAKPGPAPENPAHFARPQTLDDWLSGPKPPTPRPQTLADQPKSARPKGEE</sequence>
<feature type="transmembrane region" description="Helical" evidence="8">
    <location>
        <begin position="539"/>
        <end position="560"/>
    </location>
</feature>
<feature type="region of interest" description="Disordered" evidence="7">
    <location>
        <begin position="830"/>
        <end position="1041"/>
    </location>
</feature>
<dbReference type="eggNOG" id="COG2409">
    <property type="taxonomic scope" value="Bacteria"/>
</dbReference>
<keyword evidence="4 8" id="KW-0812">Transmembrane</keyword>
<evidence type="ECO:0000256" key="8">
    <source>
        <dbReference type="SAM" id="Phobius"/>
    </source>
</evidence>
<comment type="similarity">
    <text evidence="2">Belongs to the resistance-nodulation-cell division (RND) (TC 2.A.6) family. MmpL subfamily.</text>
</comment>
<dbReference type="RefSeq" id="WP_014444934.1">
    <property type="nucleotide sequence ID" value="NC_017093.1"/>
</dbReference>
<evidence type="ECO:0000313" key="10">
    <source>
        <dbReference type="EMBL" id="BAL90045.1"/>
    </source>
</evidence>
<dbReference type="GO" id="GO:0005886">
    <property type="term" value="C:plasma membrane"/>
    <property type="evidence" value="ECO:0007669"/>
    <property type="project" value="UniProtKB-SubCell"/>
</dbReference>
<keyword evidence="11" id="KW-1185">Reference proteome</keyword>
<feature type="compositionally biased region" description="Low complexity" evidence="7">
    <location>
        <begin position="1086"/>
        <end position="1115"/>
    </location>
</feature>
<dbReference type="KEGG" id="ams:AMIS_48250"/>
<feature type="transmembrane region" description="Helical" evidence="8">
    <location>
        <begin position="632"/>
        <end position="661"/>
    </location>
</feature>
<evidence type="ECO:0000256" key="7">
    <source>
        <dbReference type="SAM" id="MobiDB-lite"/>
    </source>
</evidence>
<dbReference type="Proteomes" id="UP000007882">
    <property type="component" value="Chromosome"/>
</dbReference>
<protein>
    <submittedName>
        <fullName evidence="10">Putative membrane protein</fullName>
    </submittedName>
</protein>
<dbReference type="Pfam" id="PF03176">
    <property type="entry name" value="MMPL"/>
    <property type="match status" value="2"/>
</dbReference>
<comment type="subcellular location">
    <subcellularLocation>
        <location evidence="1">Cell membrane</location>
        <topology evidence="1">Multi-pass membrane protein</topology>
    </subcellularLocation>
</comment>
<feature type="compositionally biased region" description="Low complexity" evidence="7">
    <location>
        <begin position="893"/>
        <end position="927"/>
    </location>
</feature>
<feature type="transmembrane region" description="Helical" evidence="8">
    <location>
        <begin position="277"/>
        <end position="298"/>
    </location>
</feature>
<feature type="transmembrane region" description="Helical" evidence="8">
    <location>
        <begin position="229"/>
        <end position="248"/>
    </location>
</feature>
<keyword evidence="3" id="KW-1003">Cell membrane</keyword>
<evidence type="ECO:0000259" key="9">
    <source>
        <dbReference type="PROSITE" id="PS50156"/>
    </source>
</evidence>
<dbReference type="PANTHER" id="PTHR33406:SF11">
    <property type="entry name" value="MEMBRANE PROTEIN SCO6666-RELATED"/>
    <property type="match status" value="1"/>
</dbReference>
<dbReference type="EMBL" id="AP012319">
    <property type="protein sequence ID" value="BAL90045.1"/>
    <property type="molecule type" value="Genomic_DNA"/>
</dbReference>
<dbReference type="PANTHER" id="PTHR33406">
    <property type="entry name" value="MEMBRANE PROTEIN MJ1562-RELATED"/>
    <property type="match status" value="1"/>
</dbReference>
<evidence type="ECO:0000313" key="11">
    <source>
        <dbReference type="Proteomes" id="UP000007882"/>
    </source>
</evidence>
<dbReference type="Gene3D" id="1.20.1640.10">
    <property type="entry name" value="Multidrug efflux transporter AcrB transmembrane domain"/>
    <property type="match status" value="2"/>
</dbReference>
<feature type="transmembrane region" description="Helical" evidence="8">
    <location>
        <begin position="580"/>
        <end position="600"/>
    </location>
</feature>
<keyword evidence="5 8" id="KW-1133">Transmembrane helix</keyword>
<dbReference type="STRING" id="512565.AMIS_48250"/>
<proteinExistence type="inferred from homology"/>
<feature type="region of interest" description="Disordered" evidence="7">
    <location>
        <begin position="702"/>
        <end position="754"/>
    </location>
</feature>
<feature type="compositionally biased region" description="Low complexity" evidence="7">
    <location>
        <begin position="973"/>
        <end position="1002"/>
    </location>
</feature>
<evidence type="ECO:0000256" key="2">
    <source>
        <dbReference type="ARBA" id="ARBA00010157"/>
    </source>
</evidence>
<feature type="transmembrane region" description="Helical" evidence="8">
    <location>
        <begin position="361"/>
        <end position="383"/>
    </location>
</feature>
<evidence type="ECO:0000256" key="6">
    <source>
        <dbReference type="ARBA" id="ARBA00023136"/>
    </source>
</evidence>
<evidence type="ECO:0000256" key="3">
    <source>
        <dbReference type="ARBA" id="ARBA00022475"/>
    </source>
</evidence>
<feature type="compositionally biased region" description="Low complexity" evidence="7">
    <location>
        <begin position="1020"/>
        <end position="1041"/>
    </location>
</feature>
<feature type="compositionally biased region" description="Low complexity" evidence="7">
    <location>
        <begin position="1132"/>
        <end position="1145"/>
    </location>
</feature>
<dbReference type="SUPFAM" id="SSF82866">
    <property type="entry name" value="Multidrug efflux transporter AcrB transmembrane domain"/>
    <property type="match status" value="2"/>
</dbReference>
<dbReference type="PROSITE" id="PS50156">
    <property type="entry name" value="SSD"/>
    <property type="match status" value="1"/>
</dbReference>
<dbReference type="InterPro" id="IPR004869">
    <property type="entry name" value="MMPL_dom"/>
</dbReference>
<dbReference type="AlphaFoldDB" id="I0HAK8"/>
<keyword evidence="6 8" id="KW-0472">Membrane</keyword>
<reference evidence="10 11" key="1">
    <citation type="submission" date="2012-02" db="EMBL/GenBank/DDBJ databases">
        <title>Complete genome sequence of Actinoplanes missouriensis 431 (= NBRC 102363).</title>
        <authorList>
            <person name="Ohnishi Y."/>
            <person name="Ishikawa J."/>
            <person name="Sekine M."/>
            <person name="Hosoyama A."/>
            <person name="Harada T."/>
            <person name="Narita H."/>
            <person name="Hata T."/>
            <person name="Konno Y."/>
            <person name="Tutikane K."/>
            <person name="Fujita N."/>
            <person name="Horinouchi S."/>
            <person name="Hayakawa M."/>
        </authorList>
    </citation>
    <scope>NUCLEOTIDE SEQUENCE [LARGE SCALE GENOMIC DNA]</scope>
    <source>
        <strain evidence="11">ATCC 14538 / DSM 43046 / CBS 188.64 / JCM 3121 / NBRC 102363 / NCIMB 12654 / NRRL B-3342 / UNCC 431</strain>
    </source>
</reference>
<evidence type="ECO:0000256" key="5">
    <source>
        <dbReference type="ARBA" id="ARBA00022989"/>
    </source>
</evidence>
<dbReference type="PATRIC" id="fig|512565.3.peg.4812"/>
<feature type="transmembrane region" description="Helical" evidence="8">
    <location>
        <begin position="184"/>
        <end position="217"/>
    </location>
</feature>
<organism evidence="10 11">
    <name type="scientific">Actinoplanes missouriensis (strain ATCC 14538 / DSM 43046 / CBS 188.64 / JCM 3121 / NBRC 102363 / NCIMB 12654 / NRRL B-3342 / UNCC 431)</name>
    <dbReference type="NCBI Taxonomy" id="512565"/>
    <lineage>
        <taxon>Bacteria</taxon>
        <taxon>Bacillati</taxon>
        <taxon>Actinomycetota</taxon>
        <taxon>Actinomycetes</taxon>
        <taxon>Micromonosporales</taxon>
        <taxon>Micromonosporaceae</taxon>
        <taxon>Actinoplanes</taxon>
    </lineage>
</organism>
<dbReference type="HOGENOM" id="CLU_005108_8_2_11"/>
<name>I0HAK8_ACTM4</name>
<accession>I0HAK8</accession>
<gene>
    <name evidence="10" type="ordered locus">AMIS_48250</name>
</gene>
<evidence type="ECO:0000256" key="4">
    <source>
        <dbReference type="ARBA" id="ARBA00022692"/>
    </source>
</evidence>
<feature type="domain" description="SSD" evidence="9">
    <location>
        <begin position="203"/>
        <end position="327"/>
    </location>
</feature>
<feature type="transmembrane region" description="Helical" evidence="8">
    <location>
        <begin position="304"/>
        <end position="328"/>
    </location>
</feature>
<feature type="transmembrane region" description="Helical" evidence="8">
    <location>
        <begin position="513"/>
        <end position="532"/>
    </location>
</feature>
<feature type="compositionally biased region" description="Basic and acidic residues" evidence="7">
    <location>
        <begin position="702"/>
        <end position="742"/>
    </location>
</feature>